<name>A0A136Q204_9FIRM</name>
<protein>
    <recommendedName>
        <fullName evidence="3 10">3-oxoacyl-[acyl-carrier-protein] reductase</fullName>
        <ecNumber evidence="3 10">1.1.1.100</ecNumber>
    </recommendedName>
</protein>
<dbReference type="PRINTS" id="PR00080">
    <property type="entry name" value="SDRFAMILY"/>
</dbReference>
<dbReference type="OrthoDB" id="9803333at2"/>
<dbReference type="SUPFAM" id="SSF51735">
    <property type="entry name" value="NAD(P)-binding Rossmann-fold domains"/>
    <property type="match status" value="1"/>
</dbReference>
<evidence type="ECO:0000256" key="2">
    <source>
        <dbReference type="ARBA" id="ARBA00006484"/>
    </source>
</evidence>
<dbReference type="NCBIfam" id="NF009466">
    <property type="entry name" value="PRK12826.1-2"/>
    <property type="match status" value="1"/>
</dbReference>
<dbReference type="CDD" id="cd05333">
    <property type="entry name" value="BKR_SDR_c"/>
    <property type="match status" value="1"/>
</dbReference>
<keyword evidence="6" id="KW-0753">Steroid metabolism</keyword>
<keyword evidence="10" id="KW-0276">Fatty acid metabolism</keyword>
<feature type="binding site" evidence="9">
    <location>
        <begin position="151"/>
        <end position="155"/>
    </location>
    <ligand>
        <name>NADP(+)</name>
        <dbReference type="ChEBI" id="CHEBI:58349"/>
    </ligand>
</feature>
<evidence type="ECO:0000256" key="5">
    <source>
        <dbReference type="ARBA" id="ARBA00023002"/>
    </source>
</evidence>
<dbReference type="SMART" id="SM00822">
    <property type="entry name" value="PKS_KR"/>
    <property type="match status" value="1"/>
</dbReference>
<keyword evidence="10" id="KW-0443">Lipid metabolism</keyword>
<dbReference type="AlphaFoldDB" id="A0A136Q204"/>
<dbReference type="STRING" id="626937.HMPREF3293_02615"/>
<dbReference type="PANTHER" id="PTHR42879">
    <property type="entry name" value="3-OXOACYL-(ACYL-CARRIER-PROTEIN) REDUCTASE"/>
    <property type="match status" value="1"/>
</dbReference>
<dbReference type="NCBIfam" id="NF009464">
    <property type="entry name" value="PRK12824.1"/>
    <property type="match status" value="1"/>
</dbReference>
<comment type="subunit">
    <text evidence="10">Homotetramer.</text>
</comment>
<dbReference type="InterPro" id="IPR020904">
    <property type="entry name" value="Sc_DH/Rdtase_CS"/>
</dbReference>
<evidence type="ECO:0000256" key="4">
    <source>
        <dbReference type="ARBA" id="ARBA00022857"/>
    </source>
</evidence>
<sequence length="243" mass="25925">MSTALITGASRGIGKELALRLAEEGYDIVVNYLFEEEDYAGTVAEIEKKGVKAVAIKADVSKFNEVETMMKETVETFGAIDVLVNNAGITRDGLLARMKEEDFDAVLSVNLKSVFNCCRHAVPYMMKQKHGRIISMTSVVGLSGQGGQTNYSASKAGIIGFTKSLAKEIGSRNITVNAVAPGFVETPMTDAMPEKARADVLGSIPLRRGGTVQDIADAVAFLASDQASYITGHVLSVNGGMYM</sequence>
<evidence type="ECO:0000256" key="9">
    <source>
        <dbReference type="PIRSR" id="PIRSR611284-2"/>
    </source>
</evidence>
<evidence type="ECO:0000256" key="1">
    <source>
        <dbReference type="ARBA" id="ARBA00005194"/>
    </source>
</evidence>
<dbReference type="GO" id="GO:0051287">
    <property type="term" value="F:NAD binding"/>
    <property type="evidence" value="ECO:0007669"/>
    <property type="project" value="UniProtKB-UniRule"/>
</dbReference>
<dbReference type="KEGG" id="cmiu:B1H56_00395"/>
<feature type="domain" description="Ketoreductase" evidence="11">
    <location>
        <begin position="2"/>
        <end position="182"/>
    </location>
</feature>
<comment type="pathway">
    <text evidence="1 10">Lipid metabolism; fatty acid biosynthesis.</text>
</comment>
<evidence type="ECO:0000256" key="7">
    <source>
        <dbReference type="ARBA" id="ARBA00048508"/>
    </source>
</evidence>
<dbReference type="PANTHER" id="PTHR42879:SF2">
    <property type="entry name" value="3-OXOACYL-[ACYL-CARRIER-PROTEIN] REDUCTASE FABG"/>
    <property type="match status" value="1"/>
</dbReference>
<dbReference type="UniPathway" id="UPA00094"/>
<dbReference type="EMBL" id="LSZW01000064">
    <property type="protein sequence ID" value="KXK64536.1"/>
    <property type="molecule type" value="Genomic_DNA"/>
</dbReference>
<keyword evidence="10" id="KW-0275">Fatty acid biosynthesis</keyword>
<dbReference type="NCBIfam" id="TIGR01830">
    <property type="entry name" value="3oxo_ACP_reduc"/>
    <property type="match status" value="1"/>
</dbReference>
<evidence type="ECO:0000256" key="3">
    <source>
        <dbReference type="ARBA" id="ARBA00012948"/>
    </source>
</evidence>
<comment type="caution">
    <text evidence="12">The sequence shown here is derived from an EMBL/GenBank/DDBJ whole genome shotgun (WGS) entry which is preliminary data.</text>
</comment>
<dbReference type="InterPro" id="IPR057326">
    <property type="entry name" value="KR_dom"/>
</dbReference>
<organism evidence="12 13">
    <name type="scientific">Christensenella minuta</name>
    <dbReference type="NCBI Taxonomy" id="626937"/>
    <lineage>
        <taxon>Bacteria</taxon>
        <taxon>Bacillati</taxon>
        <taxon>Bacillota</taxon>
        <taxon>Clostridia</taxon>
        <taxon>Christensenellales</taxon>
        <taxon>Christensenellaceae</taxon>
        <taxon>Christensenella</taxon>
    </lineage>
</organism>
<dbReference type="GO" id="GO:0006633">
    <property type="term" value="P:fatty acid biosynthetic process"/>
    <property type="evidence" value="ECO:0007669"/>
    <property type="project" value="UniProtKB-UniPathway"/>
</dbReference>
<keyword evidence="10" id="KW-0444">Lipid biosynthesis</keyword>
<dbReference type="InterPro" id="IPR036291">
    <property type="entry name" value="NAD(P)-bd_dom_sf"/>
</dbReference>
<keyword evidence="4 9" id="KW-0521">NADP</keyword>
<comment type="similarity">
    <text evidence="2 10">Belongs to the short-chain dehydrogenases/reductases (SDR) family.</text>
</comment>
<dbReference type="EC" id="1.1.1.100" evidence="3 10"/>
<dbReference type="NCBIfam" id="NF005559">
    <property type="entry name" value="PRK07231.1"/>
    <property type="match status" value="1"/>
</dbReference>
<accession>A0A136Q204</accession>
<dbReference type="Proteomes" id="UP000070366">
    <property type="component" value="Unassembled WGS sequence"/>
</dbReference>
<dbReference type="Gene3D" id="3.40.50.720">
    <property type="entry name" value="NAD(P)-binding Rossmann-like Domain"/>
    <property type="match status" value="1"/>
</dbReference>
<feature type="binding site" evidence="9">
    <location>
        <position position="86"/>
    </location>
    <ligand>
        <name>NADP(+)</name>
        <dbReference type="ChEBI" id="CHEBI:58349"/>
    </ligand>
</feature>
<evidence type="ECO:0000256" key="8">
    <source>
        <dbReference type="PIRSR" id="PIRSR611284-1"/>
    </source>
</evidence>
<keyword evidence="5 10" id="KW-0560">Oxidoreductase</keyword>
<dbReference type="PATRIC" id="fig|626937.4.peg.2575"/>
<dbReference type="InterPro" id="IPR002347">
    <property type="entry name" value="SDR_fam"/>
</dbReference>
<dbReference type="InterPro" id="IPR050259">
    <property type="entry name" value="SDR"/>
</dbReference>
<evidence type="ECO:0000313" key="13">
    <source>
        <dbReference type="Proteomes" id="UP000070366"/>
    </source>
</evidence>
<evidence type="ECO:0000256" key="6">
    <source>
        <dbReference type="ARBA" id="ARBA00023221"/>
    </source>
</evidence>
<reference evidence="13" key="1">
    <citation type="submission" date="2016-02" db="EMBL/GenBank/DDBJ databases">
        <authorList>
            <person name="Mitreva M."/>
            <person name="Pepin K.H."/>
            <person name="Mihindukulasuriya K.A."/>
            <person name="Fulton R."/>
            <person name="Fronick C."/>
            <person name="O'Laughlin M."/>
            <person name="Miner T."/>
            <person name="Herter B."/>
            <person name="Rosa B.A."/>
            <person name="Cordes M."/>
            <person name="Tomlinson C."/>
            <person name="Wollam A."/>
            <person name="Palsikar V.B."/>
            <person name="Mardis E.R."/>
            <person name="Wilson R.K."/>
        </authorList>
    </citation>
    <scope>NUCLEOTIDE SEQUENCE [LARGE SCALE GENOMIC DNA]</scope>
    <source>
        <strain evidence="13">DSM 22607</strain>
    </source>
</reference>
<dbReference type="PRINTS" id="PR00081">
    <property type="entry name" value="GDHRDH"/>
</dbReference>
<evidence type="ECO:0000256" key="10">
    <source>
        <dbReference type="RuleBase" id="RU366074"/>
    </source>
</evidence>
<comment type="function">
    <text evidence="10">Catalyzes the NADPH-dependent reduction of beta-ketoacyl-ACP substrates to beta-hydroxyacyl-ACP products, the first reductive step in the elongation cycle of fatty acid biosynthesis.</text>
</comment>
<evidence type="ECO:0000259" key="11">
    <source>
        <dbReference type="SMART" id="SM00822"/>
    </source>
</evidence>
<dbReference type="PROSITE" id="PS00061">
    <property type="entry name" value="ADH_SHORT"/>
    <property type="match status" value="1"/>
</dbReference>
<comment type="catalytic activity">
    <reaction evidence="7 10">
        <text>a (3R)-hydroxyacyl-[ACP] + NADP(+) = a 3-oxoacyl-[ACP] + NADPH + H(+)</text>
        <dbReference type="Rhea" id="RHEA:17397"/>
        <dbReference type="Rhea" id="RHEA-COMP:9916"/>
        <dbReference type="Rhea" id="RHEA-COMP:9945"/>
        <dbReference type="ChEBI" id="CHEBI:15378"/>
        <dbReference type="ChEBI" id="CHEBI:57783"/>
        <dbReference type="ChEBI" id="CHEBI:58349"/>
        <dbReference type="ChEBI" id="CHEBI:78776"/>
        <dbReference type="ChEBI" id="CHEBI:78827"/>
        <dbReference type="EC" id="1.1.1.100"/>
    </reaction>
</comment>
<dbReference type="GO" id="GO:0008202">
    <property type="term" value="P:steroid metabolic process"/>
    <property type="evidence" value="ECO:0007669"/>
    <property type="project" value="UniProtKB-KW"/>
</dbReference>
<feature type="binding site" evidence="9">
    <location>
        <begin position="8"/>
        <end position="11"/>
    </location>
    <ligand>
        <name>NADP(+)</name>
        <dbReference type="ChEBI" id="CHEBI:58349"/>
    </ligand>
</feature>
<dbReference type="RefSeq" id="WP_066523301.1">
    <property type="nucleotide sequence ID" value="NZ_CABMOF010000015.1"/>
</dbReference>
<dbReference type="Pfam" id="PF13561">
    <property type="entry name" value="adh_short_C2"/>
    <property type="match status" value="1"/>
</dbReference>
<evidence type="ECO:0000313" key="12">
    <source>
        <dbReference type="EMBL" id="KXK64536.1"/>
    </source>
</evidence>
<proteinExistence type="inferred from homology"/>
<gene>
    <name evidence="12" type="ORF">HMPREF3293_02615</name>
</gene>
<dbReference type="FunFam" id="3.40.50.720:FF:000115">
    <property type="entry name" value="3-oxoacyl-[acyl-carrier-protein] reductase FabG"/>
    <property type="match status" value="1"/>
</dbReference>
<dbReference type="GO" id="GO:0004316">
    <property type="term" value="F:3-oxoacyl-[acyl-carrier-protein] reductase (NADPH) activity"/>
    <property type="evidence" value="ECO:0007669"/>
    <property type="project" value="UniProtKB-UniRule"/>
</dbReference>
<feature type="active site" description="Proton acceptor" evidence="8">
    <location>
        <position position="151"/>
    </location>
</feature>
<dbReference type="InterPro" id="IPR011284">
    <property type="entry name" value="3oxo_ACP_reduc"/>
</dbReference>
<keyword evidence="13" id="KW-1185">Reference proteome</keyword>